<protein>
    <submittedName>
        <fullName evidence="1">Uncharacterized protein</fullName>
    </submittedName>
</protein>
<evidence type="ECO:0000313" key="2">
    <source>
        <dbReference type="Proteomes" id="UP000095621"/>
    </source>
</evidence>
<dbReference type="EMBL" id="CZBU01000002">
    <property type="protein sequence ID" value="CUQ75788.1"/>
    <property type="molecule type" value="Genomic_DNA"/>
</dbReference>
<dbReference type="AlphaFoldDB" id="A0A174YV15"/>
<proteinExistence type="predicted"/>
<organism evidence="1 2">
    <name type="scientific">Lachnospira eligens</name>
    <dbReference type="NCBI Taxonomy" id="39485"/>
    <lineage>
        <taxon>Bacteria</taxon>
        <taxon>Bacillati</taxon>
        <taxon>Bacillota</taxon>
        <taxon>Clostridia</taxon>
        <taxon>Lachnospirales</taxon>
        <taxon>Lachnospiraceae</taxon>
        <taxon>Lachnospira</taxon>
    </lineage>
</organism>
<gene>
    <name evidence="1" type="ORF">ERS852490_00674</name>
</gene>
<evidence type="ECO:0000313" key="1">
    <source>
        <dbReference type="EMBL" id="CUQ75788.1"/>
    </source>
</evidence>
<accession>A0A174YV15</accession>
<sequence length="394" mass="46663">MREDRLVADFLLSIIDRFTEGILVVCVNSFYIGKRYTDVVGGDYMAYCYEGKTYETIKELAEEYGIDRKRIYSFRHRGWSLEEAIRMCIDDVRGRGRLFEYNGKLYRSPKALAEEYGLPWNSLSHYMQRCKTVEEAVKSCKEAQEKKITLWGKQYQSRYEVAEAFGIRETSITFRSYTRKATLEEIVLELLQKESIYFEGNTYNTLTELCAKYQVQPCNVFERLKYGKTLEEAVYLPIRNNGKRYEVEYEGKVYQNAAFLCREYHISKSLVKGQQRYKPEYSFIKCFQMIKQLRDECKWPDTEVFAFIPRLKVQGTFYKSLADFAAVIGMTRGQIDAYKSRHHYKNMIEALQAMQRDRIPAYKTEYGLLSYSEARKRRYTYAQIEKLEYIPENG</sequence>
<dbReference type="Proteomes" id="UP000095621">
    <property type="component" value="Unassembled WGS sequence"/>
</dbReference>
<name>A0A174YV15_9FIRM</name>
<reference evidence="1 2" key="1">
    <citation type="submission" date="2015-09" db="EMBL/GenBank/DDBJ databases">
        <authorList>
            <consortium name="Pathogen Informatics"/>
        </authorList>
    </citation>
    <scope>NUCLEOTIDE SEQUENCE [LARGE SCALE GENOMIC DNA]</scope>
    <source>
        <strain evidence="1 2">2789STDY5834875</strain>
    </source>
</reference>